<dbReference type="PANTHER" id="PTHR43739">
    <property type="entry name" value="XYLOGLUCANASE (EUROFUNG)"/>
    <property type="match status" value="1"/>
</dbReference>
<dbReference type="GO" id="GO:0010411">
    <property type="term" value="P:xyloglucan metabolic process"/>
    <property type="evidence" value="ECO:0007669"/>
    <property type="project" value="TreeGrafter"/>
</dbReference>
<feature type="domain" description="Sortilin N-terminal" evidence="3">
    <location>
        <begin position="153"/>
        <end position="281"/>
    </location>
</feature>
<dbReference type="Gene3D" id="2.130.10.10">
    <property type="entry name" value="YVTN repeat-like/Quinoprotein amine dehydrogenase"/>
    <property type="match status" value="4"/>
</dbReference>
<dbReference type="InterPro" id="IPR015943">
    <property type="entry name" value="WD40/YVTN_repeat-like_dom_sf"/>
</dbReference>
<dbReference type="PANTHER" id="PTHR43739:SF5">
    <property type="entry name" value="EXO-ALPHA-SIALIDASE"/>
    <property type="match status" value="1"/>
</dbReference>
<gene>
    <name evidence="4" type="ORF">E6K78_10425</name>
</gene>
<dbReference type="Pfam" id="PF02012">
    <property type="entry name" value="BNR"/>
    <property type="match status" value="1"/>
</dbReference>
<proteinExistence type="predicted"/>
<keyword evidence="2" id="KW-0732">Signal</keyword>
<dbReference type="InterPro" id="IPR052025">
    <property type="entry name" value="Xyloglucanase_GH74"/>
</dbReference>
<feature type="chain" id="PRO_5022088275" description="Sortilin N-terminal domain-containing protein" evidence="2">
    <location>
        <begin position="22"/>
        <end position="749"/>
    </location>
</feature>
<dbReference type="EMBL" id="VBOY01000105">
    <property type="protein sequence ID" value="TMQ63621.1"/>
    <property type="molecule type" value="Genomic_DNA"/>
</dbReference>
<name>A0A538TJ24_UNCEI</name>
<evidence type="ECO:0000256" key="2">
    <source>
        <dbReference type="SAM" id="SignalP"/>
    </source>
</evidence>
<evidence type="ECO:0000313" key="5">
    <source>
        <dbReference type="Proteomes" id="UP000316609"/>
    </source>
</evidence>
<accession>A0A538TJ24</accession>
<dbReference type="CDD" id="cd15482">
    <property type="entry name" value="Sialidase_non-viral"/>
    <property type="match status" value="1"/>
</dbReference>
<comment type="caution">
    <text evidence="4">The sequence shown here is derived from an EMBL/GenBank/DDBJ whole genome shotgun (WGS) entry which is preliminary data.</text>
</comment>
<dbReference type="Proteomes" id="UP000316609">
    <property type="component" value="Unassembled WGS sequence"/>
</dbReference>
<dbReference type="SUPFAM" id="SSF110296">
    <property type="entry name" value="Oligoxyloglucan reducing end-specific cellobiohydrolase"/>
    <property type="match status" value="2"/>
</dbReference>
<evidence type="ECO:0000313" key="4">
    <source>
        <dbReference type="EMBL" id="TMQ63621.1"/>
    </source>
</evidence>
<keyword evidence="1" id="KW-0677">Repeat</keyword>
<evidence type="ECO:0000259" key="3">
    <source>
        <dbReference type="Pfam" id="PF15902"/>
    </source>
</evidence>
<feature type="signal peptide" evidence="2">
    <location>
        <begin position="1"/>
        <end position="21"/>
    </location>
</feature>
<evidence type="ECO:0000256" key="1">
    <source>
        <dbReference type="ARBA" id="ARBA00022737"/>
    </source>
</evidence>
<organism evidence="4 5">
    <name type="scientific">Eiseniibacteriota bacterium</name>
    <dbReference type="NCBI Taxonomy" id="2212470"/>
    <lineage>
        <taxon>Bacteria</taxon>
        <taxon>Candidatus Eiseniibacteriota</taxon>
    </lineage>
</organism>
<dbReference type="InterPro" id="IPR002860">
    <property type="entry name" value="BNR_rpt"/>
</dbReference>
<dbReference type="AlphaFoldDB" id="A0A538TJ24"/>
<reference evidence="4 5" key="1">
    <citation type="journal article" date="2019" name="Nat. Microbiol.">
        <title>Mediterranean grassland soil C-N compound turnover is dependent on rainfall and depth, and is mediated by genomically divergent microorganisms.</title>
        <authorList>
            <person name="Diamond S."/>
            <person name="Andeer P.F."/>
            <person name="Li Z."/>
            <person name="Crits-Christoph A."/>
            <person name="Burstein D."/>
            <person name="Anantharaman K."/>
            <person name="Lane K.R."/>
            <person name="Thomas B.C."/>
            <person name="Pan C."/>
            <person name="Northen T.R."/>
            <person name="Banfield J.F."/>
        </authorList>
    </citation>
    <scope>NUCLEOTIDE SEQUENCE [LARGE SCALE GENOMIC DNA]</scope>
    <source>
        <strain evidence="4">WS_8</strain>
    </source>
</reference>
<sequence>MRVSPVLTLLLLAASASPALAQWTKMGPGAGGAFTSIAAGPTGIVLCGSDIGGLYRSLDGGARWDGIGIDRGVPLTHISAVGFHPADASLLFCGGNAGKSGPKSRAPWYRSVDAGATWTAGKPAVGGYVSAFGTTARDTQYCAWAASFNDRDQQVWRSVDRGASWSRVSATALTGKRIVKLLVHPANARRLVLLSGDDGNLTGAKEMWKSNDGGANWRWIGSALGEVLDVAWNPSKPETLVATSDAAHNLIDGFVWRSLDGGETWNKGPSMTGAIAWKAGSDTVRVINVERNITPTGKACGTFESGDAGASWKRKATGTDWDAGWVKELGPAYGRGSYGIGKTLGQSIQNPNEIWWVTSRFLWKSSDGGLRFECVFANQRAPGGQWLTRGIDNINIFALAASERKPGTLFAGYYDIGLWRSLDAGASWRMLNDSVATGTWKGRGGNCSSIVLDPDRPGMVWVTNGVKRSQQRLIRSESLGDLGTWTQATGLVDDRFMYGLSLDRTSPATRRTLFVTADGDVYKSNDDGRSFARVLDCQSCFVTAVDHFDGKLVYAGGPDGLYVSTNGGQTWSRPIDNGGAFSGAVPKPDNVGEAQWTGIHAIVPDPVARDKVYVVAYSTGGDKKGLWVCTNPRASKPAFTRKAARLFARGLAIDPRDPRRAYLTTSPAANSGKSNIDTTTTFGIETTANIDAPTPAWTSLNRGKQWPFAWPVVVDPFDSSVVYVGEPGNGALKLRLPATVVGVGRGPAR</sequence>
<dbReference type="Pfam" id="PF15902">
    <property type="entry name" value="Sortilin-Vps10"/>
    <property type="match status" value="1"/>
</dbReference>
<protein>
    <recommendedName>
        <fullName evidence="3">Sortilin N-terminal domain-containing protein</fullName>
    </recommendedName>
</protein>
<dbReference type="InterPro" id="IPR031778">
    <property type="entry name" value="Sortilin_N"/>
</dbReference>